<keyword evidence="6 7" id="KW-0472">Membrane</keyword>
<dbReference type="InterPro" id="IPR000731">
    <property type="entry name" value="SSD"/>
</dbReference>
<dbReference type="PROSITE" id="PS50156">
    <property type="entry name" value="SSD"/>
    <property type="match status" value="1"/>
</dbReference>
<dbReference type="SUPFAM" id="SSF82866">
    <property type="entry name" value="Multidrug efflux transporter AcrB transmembrane domain"/>
    <property type="match status" value="2"/>
</dbReference>
<feature type="transmembrane region" description="Helical" evidence="7">
    <location>
        <begin position="217"/>
        <end position="238"/>
    </location>
</feature>
<comment type="similarity">
    <text evidence="2">Belongs to the resistance-nodulation-cell division (RND) (TC 2.A.6) family. MmpL subfamily.</text>
</comment>
<proteinExistence type="inferred from homology"/>
<evidence type="ECO:0000259" key="8">
    <source>
        <dbReference type="PROSITE" id="PS50156"/>
    </source>
</evidence>
<evidence type="ECO:0000313" key="9">
    <source>
        <dbReference type="EMBL" id="GAA4231682.1"/>
    </source>
</evidence>
<dbReference type="PANTHER" id="PTHR33406">
    <property type="entry name" value="MEMBRANE PROTEIN MJ1562-RELATED"/>
    <property type="match status" value="1"/>
</dbReference>
<evidence type="ECO:0000256" key="6">
    <source>
        <dbReference type="ARBA" id="ARBA00023136"/>
    </source>
</evidence>
<feature type="transmembrane region" description="Helical" evidence="7">
    <location>
        <begin position="350"/>
        <end position="370"/>
    </location>
</feature>
<keyword evidence="5 7" id="KW-1133">Transmembrane helix</keyword>
<dbReference type="InterPro" id="IPR004869">
    <property type="entry name" value="MMPL_dom"/>
</dbReference>
<evidence type="ECO:0000256" key="5">
    <source>
        <dbReference type="ARBA" id="ARBA00022989"/>
    </source>
</evidence>
<evidence type="ECO:0000256" key="3">
    <source>
        <dbReference type="ARBA" id="ARBA00022475"/>
    </source>
</evidence>
<evidence type="ECO:0000256" key="1">
    <source>
        <dbReference type="ARBA" id="ARBA00004651"/>
    </source>
</evidence>
<dbReference type="Proteomes" id="UP001501710">
    <property type="component" value="Unassembled WGS sequence"/>
</dbReference>
<gene>
    <name evidence="9" type="ORF">GCM10022254_29540</name>
</gene>
<accession>A0ABP8C1R1</accession>
<dbReference type="InterPro" id="IPR050545">
    <property type="entry name" value="Mycobact_MmpL"/>
</dbReference>
<dbReference type="Pfam" id="PF03176">
    <property type="entry name" value="MMPL"/>
    <property type="match status" value="2"/>
</dbReference>
<protein>
    <submittedName>
        <fullName evidence="9">MMPL family transporter</fullName>
    </submittedName>
</protein>
<keyword evidence="4 7" id="KW-0812">Transmembrane</keyword>
<feature type="domain" description="SSD" evidence="8">
    <location>
        <begin position="191"/>
        <end position="316"/>
    </location>
</feature>
<evidence type="ECO:0000256" key="7">
    <source>
        <dbReference type="SAM" id="Phobius"/>
    </source>
</evidence>
<feature type="transmembrane region" description="Helical" evidence="7">
    <location>
        <begin position="291"/>
        <end position="317"/>
    </location>
</feature>
<dbReference type="Gene3D" id="1.20.1640.10">
    <property type="entry name" value="Multidrug efflux transporter AcrB transmembrane domain"/>
    <property type="match status" value="2"/>
</dbReference>
<keyword evidence="3" id="KW-1003">Cell membrane</keyword>
<reference evidence="10" key="1">
    <citation type="journal article" date="2019" name="Int. J. Syst. Evol. Microbiol.">
        <title>The Global Catalogue of Microorganisms (GCM) 10K type strain sequencing project: providing services to taxonomists for standard genome sequencing and annotation.</title>
        <authorList>
            <consortium name="The Broad Institute Genomics Platform"/>
            <consortium name="The Broad Institute Genome Sequencing Center for Infectious Disease"/>
            <person name="Wu L."/>
            <person name="Ma J."/>
        </authorList>
    </citation>
    <scope>NUCLEOTIDE SEQUENCE [LARGE SCALE GENOMIC DNA]</scope>
    <source>
        <strain evidence="10">JCM 17440</strain>
    </source>
</reference>
<organism evidence="9 10">
    <name type="scientific">Actinomadura meridiana</name>
    <dbReference type="NCBI Taxonomy" id="559626"/>
    <lineage>
        <taxon>Bacteria</taxon>
        <taxon>Bacillati</taxon>
        <taxon>Actinomycetota</taxon>
        <taxon>Actinomycetes</taxon>
        <taxon>Streptosporangiales</taxon>
        <taxon>Thermomonosporaceae</taxon>
        <taxon>Actinomadura</taxon>
    </lineage>
</organism>
<dbReference type="PANTHER" id="PTHR33406:SF11">
    <property type="entry name" value="MEMBRANE PROTEIN SCO6666-RELATED"/>
    <property type="match status" value="1"/>
</dbReference>
<sequence>MLGTGLLVLVVVGLLGSGAMSALTLARFESPGSESVSADSALEHRLKAGNLNMLLLVTAAKGTVDEPATTAAGQALTRELAAQPGVGQVSSYWTRGKSPTLRSEDSRSALVVAHVAGDATQARERLGDLSPRFTRDANGLKVRVGGQEEVFRQVGEQARKDFGRAEILMLPIVFVLLVFAFRGFLAALLPLGVGIFAMLGTLAALRGVTALTDVSTFAANLTLVMGLGLGIDYSLFIVSRFREELGRGANPDDAAVKAAEHAGRTVLFSGLTVAVSLLGLLAFPFPFLRSFAYAGFFVVLFGVIGAVLLLPAALAGLGPRLARGRLATRRRDPDQGVWHGVALRVMRRPVVIGGAVVVLLLVLGSPLLGLKAGFPDDRVLPDSASSRQVQERIRSGFAAEETDALRIVVPDGTVPAEVERYAGALARVPGVAQVDAPSGSFVDGRRAAAPDAARFSAGAWLSVVPDQDVLESDPFGLVGDVRGVPAPDGTMVGGYPADLADFRTALIDRLPLVVALILVVSCLLIFLMTGSVLVPLKAAVLNVLSLSMMFGALVWIFQDGHLSGPLGFTATGSLEPSIPILMFCVAFGLSMDYEIFMVSRIKEEYDRTGDNALSVATGLQRSAPLITTAAAILAVSFASYALSGVVFLKMLGIGMALAVLVDATLIRALLVPASMRLAGRANWWAPRPLRRFQERLALTESAPPAERERAQV</sequence>
<feature type="transmembrane region" description="Helical" evidence="7">
    <location>
        <begin position="648"/>
        <end position="670"/>
    </location>
</feature>
<keyword evidence="10" id="KW-1185">Reference proteome</keyword>
<name>A0ABP8C1R1_9ACTN</name>
<feature type="transmembrane region" description="Helical" evidence="7">
    <location>
        <begin position="510"/>
        <end position="527"/>
    </location>
</feature>
<comment type="caution">
    <text evidence="9">The sequence shown here is derived from an EMBL/GenBank/DDBJ whole genome shotgun (WGS) entry which is preliminary data.</text>
</comment>
<evidence type="ECO:0000313" key="10">
    <source>
        <dbReference type="Proteomes" id="UP001501710"/>
    </source>
</evidence>
<feature type="transmembrane region" description="Helical" evidence="7">
    <location>
        <begin position="539"/>
        <end position="558"/>
    </location>
</feature>
<feature type="transmembrane region" description="Helical" evidence="7">
    <location>
        <begin position="578"/>
        <end position="601"/>
    </location>
</feature>
<comment type="subcellular location">
    <subcellularLocation>
        <location evidence="1">Cell membrane</location>
        <topology evidence="1">Multi-pass membrane protein</topology>
    </subcellularLocation>
</comment>
<feature type="transmembrane region" description="Helical" evidence="7">
    <location>
        <begin position="622"/>
        <end position="642"/>
    </location>
</feature>
<evidence type="ECO:0000256" key="2">
    <source>
        <dbReference type="ARBA" id="ARBA00010157"/>
    </source>
</evidence>
<dbReference type="EMBL" id="BAABAS010000006">
    <property type="protein sequence ID" value="GAA4231682.1"/>
    <property type="molecule type" value="Genomic_DNA"/>
</dbReference>
<evidence type="ECO:0000256" key="4">
    <source>
        <dbReference type="ARBA" id="ARBA00022692"/>
    </source>
</evidence>
<feature type="transmembrane region" description="Helical" evidence="7">
    <location>
        <begin position="266"/>
        <end position="285"/>
    </location>
</feature>
<feature type="transmembrane region" description="Helical" evidence="7">
    <location>
        <begin position="162"/>
        <end position="181"/>
    </location>
</feature>